<accession>A0A9X1UNU9</accession>
<name>A0A9X1UNU9_9BURK</name>
<feature type="region of interest" description="Disordered" evidence="1">
    <location>
        <begin position="162"/>
        <end position="213"/>
    </location>
</feature>
<evidence type="ECO:0000313" key="2">
    <source>
        <dbReference type="EMBL" id="MCG5078927.1"/>
    </source>
</evidence>
<evidence type="ECO:0000313" key="3">
    <source>
        <dbReference type="Proteomes" id="UP001139308"/>
    </source>
</evidence>
<dbReference type="Proteomes" id="UP001139308">
    <property type="component" value="Unassembled WGS sequence"/>
</dbReference>
<dbReference type="EMBL" id="JAKLJA010000080">
    <property type="protein sequence ID" value="MCG5078927.1"/>
    <property type="molecule type" value="Genomic_DNA"/>
</dbReference>
<protein>
    <submittedName>
        <fullName evidence="2">Uncharacterized protein</fullName>
    </submittedName>
</protein>
<gene>
    <name evidence="2" type="ORF">L5014_37400</name>
</gene>
<reference evidence="2" key="1">
    <citation type="submission" date="2022-01" db="EMBL/GenBank/DDBJ databases">
        <title>Genome sequence and assembly of Parabukholderia sp. RG36.</title>
        <authorList>
            <person name="Chhetri G."/>
        </authorList>
    </citation>
    <scope>NUCLEOTIDE SEQUENCE</scope>
    <source>
        <strain evidence="2">RG36</strain>
    </source>
</reference>
<dbReference type="AlphaFoldDB" id="A0A9X1UNU9"/>
<evidence type="ECO:0000256" key="1">
    <source>
        <dbReference type="SAM" id="MobiDB-lite"/>
    </source>
</evidence>
<organism evidence="2 3">
    <name type="scientific">Paraburkholderia tagetis</name>
    <dbReference type="NCBI Taxonomy" id="2913261"/>
    <lineage>
        <taxon>Bacteria</taxon>
        <taxon>Pseudomonadati</taxon>
        <taxon>Pseudomonadota</taxon>
        <taxon>Betaproteobacteria</taxon>
        <taxon>Burkholderiales</taxon>
        <taxon>Burkholderiaceae</taxon>
        <taxon>Paraburkholderia</taxon>
    </lineage>
</organism>
<sequence length="460" mass="49062">MNHARGRYAGSRDSGQRQARHEKKSQPNRPRQPYVKAPAQDSAQTASIFKTRSFQFLVDAVGAENIAIALESSMTRVAELMKGERFTPETAFHMETTLGLPQGFFDQPNPGLTTETIARLKSPLDFIQTHDGPDAESEALAPASALTVDPQPSLEDSLSEEALMPRKATGGTPKAVKTRPGEAAGQPNAQTPRKASRSKHSTPPEGAQQQSLALNDNADVENIRRANLHVLTGRNGSKARLGVVMELSGSNMAHRLHGKKRLDAVEANRFTERLGLPAGWLDTPRAEADIPASVSQLLTPASRGRVSAQQHESLAPATNDDMPVKATGTKTRARRTQASDPESSTVSADVAGEQEAIVTSAQDHVNGFPDDVTGRLPEENDAGAPAAAPAPLESFAASTVPQRKPVALQTLPLACVTSLDNLHGIEPIAEALIKTLAGKARTGHLDELKALELLQQAILL</sequence>
<keyword evidence="3" id="KW-1185">Reference proteome</keyword>
<comment type="caution">
    <text evidence="2">The sequence shown here is derived from an EMBL/GenBank/DDBJ whole genome shotgun (WGS) entry which is preliminary data.</text>
</comment>
<proteinExistence type="predicted"/>
<feature type="region of interest" description="Disordered" evidence="1">
    <location>
        <begin position="1"/>
        <end position="42"/>
    </location>
</feature>
<feature type="region of interest" description="Disordered" evidence="1">
    <location>
        <begin position="301"/>
        <end position="349"/>
    </location>
</feature>
<feature type="compositionally biased region" description="Polar residues" evidence="1">
    <location>
        <begin position="338"/>
        <end position="347"/>
    </location>
</feature>
<dbReference type="RefSeq" id="WP_238468895.1">
    <property type="nucleotide sequence ID" value="NZ_JAKLJA010000080.1"/>
</dbReference>